<reference evidence="1 2" key="1">
    <citation type="submission" date="2022-11" db="EMBL/GenBank/DDBJ databases">
        <title>Spartinivicinus poritis sp. nov., isolated from scleractinian coral Porites lutea.</title>
        <authorList>
            <person name="Zhang G."/>
            <person name="Cai L."/>
            <person name="Wei Q."/>
        </authorList>
    </citation>
    <scope>NUCLEOTIDE SEQUENCE [LARGE SCALE GENOMIC DNA]</scope>
    <source>
        <strain evidence="1 2">A2-2</strain>
    </source>
</reference>
<sequence length="233" mass="26357">MYASVARLNKTKDDRKYLDLKVRKQVGSNLLQRKKEGSKLVDIAELPESQAKLYMIAAFKKGEYKPPLIDDKGTLQLKPTKSSYKGGEMFSVSKADLNTGTDTTKDTRDYVNDPSTFKPTFIQFQYLISNGLKTSLPVNMTYKADNPKASTGYASGSYYDAGHKLASQNGGLGDDRNWVFPQNPAFNQGNSRFMTSAEKTTYGKTNPYWRGHEQFFHDEVQKHGYGIWWLELS</sequence>
<proteinExistence type="predicted"/>
<keyword evidence="2" id="KW-1185">Reference proteome</keyword>
<dbReference type="EMBL" id="JAPMOU010000009">
    <property type="protein sequence ID" value="MDE1462118.1"/>
    <property type="molecule type" value="Genomic_DNA"/>
</dbReference>
<comment type="caution">
    <text evidence="1">The sequence shown here is derived from an EMBL/GenBank/DDBJ whole genome shotgun (WGS) entry which is preliminary data.</text>
</comment>
<dbReference type="RefSeq" id="WP_274688477.1">
    <property type="nucleotide sequence ID" value="NZ_JAPMOU010000009.1"/>
</dbReference>
<evidence type="ECO:0008006" key="3">
    <source>
        <dbReference type="Google" id="ProtNLM"/>
    </source>
</evidence>
<evidence type="ECO:0000313" key="1">
    <source>
        <dbReference type="EMBL" id="MDE1462118.1"/>
    </source>
</evidence>
<evidence type="ECO:0000313" key="2">
    <source>
        <dbReference type="Proteomes" id="UP001528823"/>
    </source>
</evidence>
<gene>
    <name evidence="1" type="ORF">ORQ98_09050</name>
</gene>
<dbReference type="Proteomes" id="UP001528823">
    <property type="component" value="Unassembled WGS sequence"/>
</dbReference>
<accession>A0ABT5U9H6</accession>
<protein>
    <recommendedName>
        <fullName evidence="3">DNA/RNA non-specific endonuclease</fullName>
    </recommendedName>
</protein>
<organism evidence="1 2">
    <name type="scientific">Spartinivicinus poritis</name>
    <dbReference type="NCBI Taxonomy" id="2994640"/>
    <lineage>
        <taxon>Bacteria</taxon>
        <taxon>Pseudomonadati</taxon>
        <taxon>Pseudomonadota</taxon>
        <taxon>Gammaproteobacteria</taxon>
        <taxon>Oceanospirillales</taxon>
        <taxon>Zooshikellaceae</taxon>
        <taxon>Spartinivicinus</taxon>
    </lineage>
</organism>
<name>A0ABT5U9H6_9GAMM</name>